<protein>
    <submittedName>
        <fullName evidence="1">Oligomeric Golgi complex subunit 6-like</fullName>
    </submittedName>
</protein>
<evidence type="ECO:0000313" key="2">
    <source>
        <dbReference type="Proteomes" id="UP000327157"/>
    </source>
</evidence>
<gene>
    <name evidence="1" type="ORF">D8674_013792</name>
</gene>
<accession>A0A5N5GTC6</accession>
<comment type="caution">
    <text evidence="1">The sequence shown here is derived from an EMBL/GenBank/DDBJ whole genome shotgun (WGS) entry which is preliminary data.</text>
</comment>
<dbReference type="AlphaFoldDB" id="A0A5N5GTC6"/>
<reference evidence="1 2" key="3">
    <citation type="submission" date="2019-11" db="EMBL/GenBank/DDBJ databases">
        <title>A de novo genome assembly of a pear dwarfing rootstock.</title>
        <authorList>
            <person name="Wang F."/>
            <person name="Wang J."/>
            <person name="Li S."/>
            <person name="Zhang Y."/>
            <person name="Fang M."/>
            <person name="Ma L."/>
            <person name="Zhao Y."/>
            <person name="Jiang S."/>
        </authorList>
    </citation>
    <scope>NUCLEOTIDE SEQUENCE [LARGE SCALE GENOMIC DNA]</scope>
    <source>
        <strain evidence="1">S2</strain>
        <tissue evidence="1">Leaf</tissue>
    </source>
</reference>
<name>A0A5N5GTC6_9ROSA</name>
<reference evidence="1 2" key="1">
    <citation type="submission" date="2019-09" db="EMBL/GenBank/DDBJ databases">
        <authorList>
            <person name="Ou C."/>
        </authorList>
    </citation>
    <scope>NUCLEOTIDE SEQUENCE [LARGE SCALE GENOMIC DNA]</scope>
    <source>
        <strain evidence="1">S2</strain>
        <tissue evidence="1">Leaf</tissue>
    </source>
</reference>
<organism evidence="1 2">
    <name type="scientific">Pyrus ussuriensis x Pyrus communis</name>
    <dbReference type="NCBI Taxonomy" id="2448454"/>
    <lineage>
        <taxon>Eukaryota</taxon>
        <taxon>Viridiplantae</taxon>
        <taxon>Streptophyta</taxon>
        <taxon>Embryophyta</taxon>
        <taxon>Tracheophyta</taxon>
        <taxon>Spermatophyta</taxon>
        <taxon>Magnoliopsida</taxon>
        <taxon>eudicotyledons</taxon>
        <taxon>Gunneridae</taxon>
        <taxon>Pentapetalae</taxon>
        <taxon>rosids</taxon>
        <taxon>fabids</taxon>
        <taxon>Rosales</taxon>
        <taxon>Rosaceae</taxon>
        <taxon>Amygdaloideae</taxon>
        <taxon>Maleae</taxon>
        <taxon>Pyrus</taxon>
    </lineage>
</organism>
<proteinExistence type="predicted"/>
<evidence type="ECO:0000313" key="1">
    <source>
        <dbReference type="EMBL" id="KAB2617923.1"/>
    </source>
</evidence>
<reference evidence="2" key="2">
    <citation type="submission" date="2019-10" db="EMBL/GenBank/DDBJ databases">
        <title>A de novo genome assembly of a pear dwarfing rootstock.</title>
        <authorList>
            <person name="Wang F."/>
            <person name="Wang J."/>
            <person name="Li S."/>
            <person name="Zhang Y."/>
            <person name="Fang M."/>
            <person name="Ma L."/>
            <person name="Zhao Y."/>
            <person name="Jiang S."/>
        </authorList>
    </citation>
    <scope>NUCLEOTIDE SEQUENCE [LARGE SCALE GENOMIC DNA]</scope>
</reference>
<dbReference type="Proteomes" id="UP000327157">
    <property type="component" value="Chromosome 15"/>
</dbReference>
<keyword evidence="2" id="KW-1185">Reference proteome</keyword>
<sequence>MAKKFRLKANNLLLGHEDSVQSLGHCQGRALLHKPKLSIHSICPASGLTARELKMDWHGEKQPTLDAVLGNAPGIDMRDKV</sequence>
<dbReference type="EMBL" id="SMOL01000401">
    <property type="protein sequence ID" value="KAB2617923.1"/>
    <property type="molecule type" value="Genomic_DNA"/>
</dbReference>